<feature type="transmembrane region" description="Helical" evidence="1">
    <location>
        <begin position="95"/>
        <end position="112"/>
    </location>
</feature>
<dbReference type="EMBL" id="BAABDM010000007">
    <property type="protein sequence ID" value="GAA4102627.1"/>
    <property type="molecule type" value="Genomic_DNA"/>
</dbReference>
<gene>
    <name evidence="2" type="ORF">GCM10022414_30580</name>
</gene>
<keyword evidence="1" id="KW-0812">Transmembrane</keyword>
<sequence>MLLYQPLNGKLQRDILTANNSDFVVPDKFTGASVLTQYIRLGISHILIGADHLFFVTALLLLAGSWRSLLKTVTAFTLGHSVTLALVSLELVPHWPALVEFSIAVTILILAVELSRTDVEQRKHYIRQHQWLVASVFGLVHGLGFAGVLQEIGLPSGDVVGALFAFNIGIELGQIVFVAIVAGLLYLLKRSSVPIYQYVKSAIILVMGGISVYWCLDRGAEILGQIL</sequence>
<feature type="transmembrane region" description="Helical" evidence="1">
    <location>
        <begin position="195"/>
        <end position="214"/>
    </location>
</feature>
<organism evidence="2 3">
    <name type="scientific">Zhongshania borealis</name>
    <dbReference type="NCBI Taxonomy" id="889488"/>
    <lineage>
        <taxon>Bacteria</taxon>
        <taxon>Pseudomonadati</taxon>
        <taxon>Pseudomonadota</taxon>
        <taxon>Gammaproteobacteria</taxon>
        <taxon>Cellvibrionales</taxon>
        <taxon>Spongiibacteraceae</taxon>
        <taxon>Zhongshania</taxon>
    </lineage>
</organism>
<keyword evidence="1" id="KW-1133">Transmembrane helix</keyword>
<evidence type="ECO:0000313" key="3">
    <source>
        <dbReference type="Proteomes" id="UP001500392"/>
    </source>
</evidence>
<feature type="transmembrane region" description="Helical" evidence="1">
    <location>
        <begin position="132"/>
        <end position="150"/>
    </location>
</feature>
<dbReference type="Pfam" id="PF13795">
    <property type="entry name" value="HupE_UreJ_2"/>
    <property type="match status" value="1"/>
</dbReference>
<feature type="transmembrane region" description="Helical" evidence="1">
    <location>
        <begin position="162"/>
        <end position="188"/>
    </location>
</feature>
<keyword evidence="1" id="KW-0472">Membrane</keyword>
<comment type="caution">
    <text evidence="2">The sequence shown here is derived from an EMBL/GenBank/DDBJ whole genome shotgun (WGS) entry which is preliminary data.</text>
</comment>
<reference evidence="3" key="1">
    <citation type="journal article" date="2019" name="Int. J. Syst. Evol. Microbiol.">
        <title>The Global Catalogue of Microorganisms (GCM) 10K type strain sequencing project: providing services to taxonomists for standard genome sequencing and annotation.</title>
        <authorList>
            <consortium name="The Broad Institute Genomics Platform"/>
            <consortium name="The Broad Institute Genome Sequencing Center for Infectious Disease"/>
            <person name="Wu L."/>
            <person name="Ma J."/>
        </authorList>
    </citation>
    <scope>NUCLEOTIDE SEQUENCE [LARGE SCALE GENOMIC DNA]</scope>
    <source>
        <strain evidence="3">JCM 17304</strain>
    </source>
</reference>
<dbReference type="Proteomes" id="UP001500392">
    <property type="component" value="Unassembled WGS sequence"/>
</dbReference>
<proteinExistence type="predicted"/>
<name>A0ABP7X1U0_9GAMM</name>
<keyword evidence="3" id="KW-1185">Reference proteome</keyword>
<evidence type="ECO:0008006" key="4">
    <source>
        <dbReference type="Google" id="ProtNLM"/>
    </source>
</evidence>
<feature type="transmembrane region" description="Helical" evidence="1">
    <location>
        <begin position="38"/>
        <end position="62"/>
    </location>
</feature>
<dbReference type="InterPro" id="IPR032809">
    <property type="entry name" value="Put_HupE_UreJ"/>
</dbReference>
<accession>A0ABP7X1U0</accession>
<evidence type="ECO:0000313" key="2">
    <source>
        <dbReference type="EMBL" id="GAA4102627.1"/>
    </source>
</evidence>
<protein>
    <recommendedName>
        <fullName evidence="4">HupE/UreJ family protein</fullName>
    </recommendedName>
</protein>
<evidence type="ECO:0000256" key="1">
    <source>
        <dbReference type="SAM" id="Phobius"/>
    </source>
</evidence>